<dbReference type="InterPro" id="IPR036179">
    <property type="entry name" value="Ig-like_dom_sf"/>
</dbReference>
<dbReference type="InterPro" id="IPR003598">
    <property type="entry name" value="Ig_sub2"/>
</dbReference>
<dbReference type="Gene3D" id="2.60.40.10">
    <property type="entry name" value="Immunoglobulins"/>
    <property type="match status" value="2"/>
</dbReference>
<dbReference type="Pfam" id="PF13927">
    <property type="entry name" value="Ig_3"/>
    <property type="match status" value="1"/>
</dbReference>
<dbReference type="SUPFAM" id="SSF48726">
    <property type="entry name" value="Immunoglobulin"/>
    <property type="match status" value="2"/>
</dbReference>
<evidence type="ECO:0000259" key="3">
    <source>
        <dbReference type="PROSITE" id="PS50835"/>
    </source>
</evidence>
<dbReference type="PANTHER" id="PTHR10075:SF14">
    <property type="entry name" value="CELL ADHESION MOLECULE DSCAM2-RELATED"/>
    <property type="match status" value="1"/>
</dbReference>
<dbReference type="SMART" id="SM00409">
    <property type="entry name" value="IG"/>
    <property type="match status" value="2"/>
</dbReference>
<dbReference type="PROSITE" id="PS50835">
    <property type="entry name" value="IG_LIKE"/>
    <property type="match status" value="2"/>
</dbReference>
<dbReference type="CDD" id="cd00099">
    <property type="entry name" value="IgV"/>
    <property type="match status" value="1"/>
</dbReference>
<dbReference type="EMBL" id="VEVO01000006">
    <property type="protein sequence ID" value="KAF0041378.1"/>
    <property type="molecule type" value="Genomic_DNA"/>
</dbReference>
<dbReference type="AlphaFoldDB" id="A0A6A4TAD4"/>
<evidence type="ECO:0000256" key="2">
    <source>
        <dbReference type="SAM" id="Phobius"/>
    </source>
</evidence>
<evidence type="ECO:0000256" key="1">
    <source>
        <dbReference type="ARBA" id="ARBA00023319"/>
    </source>
</evidence>
<accession>A0A6A4TAD4</accession>
<sequence length="447" mass="49111">MDSGMYRRECWQNQKLVSQLTQQLSVCDEEVESEEIVVKEGAAAVELRCNSTSSGLEGTSVHWYHEMYPFYKLTRFLDSSVSLEPLVEEMKGVVEVRDGGALLVLDNRVLKKSQHFHCLVVEGKNCLSFQNMYLPDHTESKDIFASQGDRVVLKCPSDGNNQQWDTPLGKINGSSTRNSQVSISVGDESGDFSLIISAVTDEHSGEYSCISSSLELQYLLVLCPKKKMQDKVDFEGGNFSLECKVSQDDSHRVQWYHTDTSGEYKLIHDSNDKTVPGLEDPKGRVTVYNNGSLLTISSVEMKDAGVYWCVVLAAGGPIFLEDDDFKYDYNGEDTEVDEYGDEPYWDSAHRCILKQETVVTLIKSATFEPGTRNLDASPTADPSAASNVAAYAAGAGVVALVLVVGAIAVGIAVKKRRATSRLNADKGINLNEDPRCTQGLTSDECGA</sequence>
<dbReference type="Proteomes" id="UP000438429">
    <property type="component" value="Unassembled WGS sequence"/>
</dbReference>
<feature type="domain" description="Ig-like" evidence="3">
    <location>
        <begin position="224"/>
        <end position="311"/>
    </location>
</feature>
<organism evidence="4 5">
    <name type="scientific">Scophthalmus maximus</name>
    <name type="common">Turbot</name>
    <name type="synonym">Psetta maxima</name>
    <dbReference type="NCBI Taxonomy" id="52904"/>
    <lineage>
        <taxon>Eukaryota</taxon>
        <taxon>Metazoa</taxon>
        <taxon>Chordata</taxon>
        <taxon>Craniata</taxon>
        <taxon>Vertebrata</taxon>
        <taxon>Euteleostomi</taxon>
        <taxon>Actinopterygii</taxon>
        <taxon>Neopterygii</taxon>
        <taxon>Teleostei</taxon>
        <taxon>Neoteleostei</taxon>
        <taxon>Acanthomorphata</taxon>
        <taxon>Carangaria</taxon>
        <taxon>Pleuronectiformes</taxon>
        <taxon>Pleuronectoidei</taxon>
        <taxon>Scophthalmidae</taxon>
        <taxon>Scophthalmus</taxon>
    </lineage>
</organism>
<evidence type="ECO:0000313" key="5">
    <source>
        <dbReference type="Proteomes" id="UP000438429"/>
    </source>
</evidence>
<evidence type="ECO:0000313" key="4">
    <source>
        <dbReference type="EMBL" id="KAF0041378.1"/>
    </source>
</evidence>
<dbReference type="InterPro" id="IPR013783">
    <property type="entry name" value="Ig-like_fold"/>
</dbReference>
<dbReference type="PANTHER" id="PTHR10075">
    <property type="entry name" value="BASIGIN RELATED"/>
    <property type="match status" value="1"/>
</dbReference>
<gene>
    <name evidence="4" type="ORF">F2P81_007276</name>
</gene>
<dbReference type="InterPro" id="IPR007110">
    <property type="entry name" value="Ig-like_dom"/>
</dbReference>
<dbReference type="SMART" id="SM00408">
    <property type="entry name" value="IGc2"/>
    <property type="match status" value="2"/>
</dbReference>
<keyword evidence="2" id="KW-1133">Transmembrane helix</keyword>
<keyword evidence="2" id="KW-0812">Transmembrane</keyword>
<reference evidence="4 5" key="1">
    <citation type="submission" date="2019-06" db="EMBL/GenBank/DDBJ databases">
        <title>Draft genomes of female and male turbot (Scophthalmus maximus).</title>
        <authorList>
            <person name="Xu H."/>
            <person name="Xu X.-W."/>
            <person name="Shao C."/>
            <person name="Chen S."/>
        </authorList>
    </citation>
    <scope>NUCLEOTIDE SEQUENCE [LARGE SCALE GENOMIC DNA]</scope>
    <source>
        <strain evidence="4">Ysfricsl-2016a</strain>
        <tissue evidence="4">Blood</tissue>
    </source>
</reference>
<protein>
    <recommendedName>
        <fullName evidence="3">Ig-like domain-containing protein</fullName>
    </recommendedName>
</protein>
<feature type="transmembrane region" description="Helical" evidence="2">
    <location>
        <begin position="388"/>
        <end position="413"/>
    </location>
</feature>
<feature type="domain" description="Ig-like" evidence="3">
    <location>
        <begin position="135"/>
        <end position="209"/>
    </location>
</feature>
<dbReference type="InterPro" id="IPR003599">
    <property type="entry name" value="Ig_sub"/>
</dbReference>
<dbReference type="CDD" id="cd00096">
    <property type="entry name" value="Ig"/>
    <property type="match status" value="1"/>
</dbReference>
<name>A0A6A4TAD4_SCOMX</name>
<comment type="caution">
    <text evidence="4">The sequence shown here is derived from an EMBL/GenBank/DDBJ whole genome shotgun (WGS) entry which is preliminary data.</text>
</comment>
<proteinExistence type="predicted"/>
<keyword evidence="1" id="KW-0393">Immunoglobulin domain</keyword>
<keyword evidence="2" id="KW-0472">Membrane</keyword>